<evidence type="ECO:0000313" key="1">
    <source>
        <dbReference type="EMBL" id="KAJ4829977.1"/>
    </source>
</evidence>
<comment type="caution">
    <text evidence="1">The sequence shown here is derived from an EMBL/GenBank/DDBJ whole genome shotgun (WGS) entry which is preliminary data.</text>
</comment>
<name>A0A9Q0FEP9_9ROSI</name>
<protein>
    <submittedName>
        <fullName evidence="1">Uncharacterized protein</fullName>
    </submittedName>
</protein>
<gene>
    <name evidence="1" type="ORF">Tsubulata_025456</name>
</gene>
<reference evidence="1" key="2">
    <citation type="journal article" date="2023" name="Plants (Basel)">
        <title>Annotation of the Turnera subulata (Passifloraceae) Draft Genome Reveals the S-Locus Evolved after the Divergence of Turneroideae from Passifloroideae in a Stepwise Manner.</title>
        <authorList>
            <person name="Henning P.M."/>
            <person name="Roalson E.H."/>
            <person name="Mir W."/>
            <person name="McCubbin A.G."/>
            <person name="Shore J.S."/>
        </authorList>
    </citation>
    <scope>NUCLEOTIDE SEQUENCE</scope>
    <source>
        <strain evidence="1">F60SS</strain>
    </source>
</reference>
<accession>A0A9Q0FEP9</accession>
<sequence length="60" mass="6757">MSKSSHELALAPTINRIIYTYPVHFSKDFLEKIRPASKDSPHTDTSIIACGVSQNMTMLY</sequence>
<organism evidence="1 2">
    <name type="scientific">Turnera subulata</name>
    <dbReference type="NCBI Taxonomy" id="218843"/>
    <lineage>
        <taxon>Eukaryota</taxon>
        <taxon>Viridiplantae</taxon>
        <taxon>Streptophyta</taxon>
        <taxon>Embryophyta</taxon>
        <taxon>Tracheophyta</taxon>
        <taxon>Spermatophyta</taxon>
        <taxon>Magnoliopsida</taxon>
        <taxon>eudicotyledons</taxon>
        <taxon>Gunneridae</taxon>
        <taxon>Pentapetalae</taxon>
        <taxon>rosids</taxon>
        <taxon>fabids</taxon>
        <taxon>Malpighiales</taxon>
        <taxon>Passifloraceae</taxon>
        <taxon>Turnera</taxon>
    </lineage>
</organism>
<dbReference type="EMBL" id="JAKUCV010005766">
    <property type="protein sequence ID" value="KAJ4829977.1"/>
    <property type="molecule type" value="Genomic_DNA"/>
</dbReference>
<evidence type="ECO:0000313" key="2">
    <source>
        <dbReference type="Proteomes" id="UP001141552"/>
    </source>
</evidence>
<dbReference type="Proteomes" id="UP001141552">
    <property type="component" value="Unassembled WGS sequence"/>
</dbReference>
<keyword evidence="2" id="KW-1185">Reference proteome</keyword>
<reference evidence="1" key="1">
    <citation type="submission" date="2022-02" db="EMBL/GenBank/DDBJ databases">
        <authorList>
            <person name="Henning P.M."/>
            <person name="McCubbin A.G."/>
            <person name="Shore J.S."/>
        </authorList>
    </citation>
    <scope>NUCLEOTIDE SEQUENCE</scope>
    <source>
        <strain evidence="1">F60SS</strain>
        <tissue evidence="1">Leaves</tissue>
    </source>
</reference>
<proteinExistence type="predicted"/>
<dbReference type="AlphaFoldDB" id="A0A9Q0FEP9"/>